<name>A0A8J5P339_FUSOX</name>
<gene>
    <name evidence="1" type="ORF">Forpe1208_v010134</name>
</gene>
<protein>
    <recommendedName>
        <fullName evidence="3">ATP-grasp domain-containing protein</fullName>
    </recommendedName>
</protein>
<proteinExistence type="predicted"/>
<sequence>MLEEYLAGEEATVTVMPPISRGGGYWALPVVTRFNHIDGVAPYNGAVAVTANSRAITAAEGSQAAYKQVAKECERVTQELAVTAPIRIDVRRFMDSADSKFALFDVNMKPNMTGPGRPGREGQASLTLLAAEALGWDYQELLGRILDTSSTLRTLRDLKPRESV</sequence>
<evidence type="ECO:0000313" key="1">
    <source>
        <dbReference type="EMBL" id="KAG7411072.1"/>
    </source>
</evidence>
<evidence type="ECO:0000313" key="2">
    <source>
        <dbReference type="Proteomes" id="UP000694050"/>
    </source>
</evidence>
<accession>A0A8J5P339</accession>
<dbReference type="PANTHER" id="PTHR23132">
    <property type="entry name" value="D-ALANINE--D-ALANINE LIGASE"/>
    <property type="match status" value="1"/>
</dbReference>
<dbReference type="PANTHER" id="PTHR23132:SF23">
    <property type="entry name" value="D-ALANINE--D-ALANINE LIGASE B"/>
    <property type="match status" value="1"/>
</dbReference>
<dbReference type="Proteomes" id="UP000694050">
    <property type="component" value="Unassembled WGS sequence"/>
</dbReference>
<evidence type="ECO:0008006" key="3">
    <source>
        <dbReference type="Google" id="ProtNLM"/>
    </source>
</evidence>
<organism evidence="1 2">
    <name type="scientific">Fusarium oxysporum f. sp. rapae</name>
    <dbReference type="NCBI Taxonomy" id="485398"/>
    <lineage>
        <taxon>Eukaryota</taxon>
        <taxon>Fungi</taxon>
        <taxon>Dikarya</taxon>
        <taxon>Ascomycota</taxon>
        <taxon>Pezizomycotina</taxon>
        <taxon>Sordariomycetes</taxon>
        <taxon>Hypocreomycetidae</taxon>
        <taxon>Hypocreales</taxon>
        <taxon>Nectriaceae</taxon>
        <taxon>Fusarium</taxon>
        <taxon>Fusarium oxysporum species complex</taxon>
    </lineage>
</organism>
<dbReference type="EMBL" id="JAELUQ010000007">
    <property type="protein sequence ID" value="KAG7411072.1"/>
    <property type="molecule type" value="Genomic_DNA"/>
</dbReference>
<comment type="caution">
    <text evidence="1">The sequence shown here is derived from an EMBL/GenBank/DDBJ whole genome shotgun (WGS) entry which is preliminary data.</text>
</comment>
<dbReference type="GO" id="GO:0008716">
    <property type="term" value="F:D-alanine-D-alanine ligase activity"/>
    <property type="evidence" value="ECO:0007669"/>
    <property type="project" value="TreeGrafter"/>
</dbReference>
<reference evidence="1" key="1">
    <citation type="submission" date="2021-04" db="EMBL/GenBank/DDBJ databases">
        <title>First draft genome resource for Brassicaceae pathogens Fusarium oxysporum f. sp. raphani and Fusarium oxysporum f. sp. rapae.</title>
        <authorList>
            <person name="Asai S."/>
        </authorList>
    </citation>
    <scope>NUCLEOTIDE SEQUENCE</scope>
    <source>
        <strain evidence="1">Tf1208</strain>
    </source>
</reference>
<dbReference type="AlphaFoldDB" id="A0A8J5P339"/>